<dbReference type="InterPro" id="IPR028261">
    <property type="entry name" value="DPD_II"/>
</dbReference>
<comment type="catalytic activity">
    <reaction evidence="7">
        <text>5,6-dihydrothymine + NAD(+) = thymine + NADH + H(+)</text>
        <dbReference type="Rhea" id="RHEA:28791"/>
        <dbReference type="ChEBI" id="CHEBI:15378"/>
        <dbReference type="ChEBI" id="CHEBI:17821"/>
        <dbReference type="ChEBI" id="CHEBI:27468"/>
        <dbReference type="ChEBI" id="CHEBI:57540"/>
        <dbReference type="ChEBI" id="CHEBI:57945"/>
        <dbReference type="EC" id="1.3.1.1"/>
    </reaction>
</comment>
<keyword evidence="3" id="KW-0288">FMN</keyword>
<evidence type="ECO:0000256" key="11">
    <source>
        <dbReference type="ARBA" id="ARBA00049728"/>
    </source>
</evidence>
<dbReference type="EC" id="1.3.1.1" evidence="11"/>
<dbReference type="EMBL" id="CP010803">
    <property type="protein sequence ID" value="AJY47707.1"/>
    <property type="molecule type" value="Genomic_DNA"/>
</dbReference>
<dbReference type="PANTHER" id="PTHR43073">
    <property type="entry name" value="DIHYDROPYRIMIDINE DEHYDROGENASE [NADP(+)]"/>
    <property type="match status" value="1"/>
</dbReference>
<evidence type="ECO:0000256" key="1">
    <source>
        <dbReference type="ARBA" id="ARBA00001917"/>
    </source>
</evidence>
<dbReference type="InterPro" id="IPR023753">
    <property type="entry name" value="FAD/NAD-binding_dom"/>
</dbReference>
<dbReference type="SUPFAM" id="SSF46548">
    <property type="entry name" value="alpha-helical ferredoxin"/>
    <property type="match status" value="1"/>
</dbReference>
<evidence type="ECO:0000256" key="4">
    <source>
        <dbReference type="ARBA" id="ARBA00023002"/>
    </source>
</evidence>
<evidence type="ECO:0000256" key="8">
    <source>
        <dbReference type="ARBA" id="ARBA00048792"/>
    </source>
</evidence>
<evidence type="ECO:0000256" key="9">
    <source>
        <dbReference type="ARBA" id="ARBA00049578"/>
    </source>
</evidence>
<feature type="domain" description="4Fe-4S ferredoxin-type" evidence="12">
    <location>
        <begin position="32"/>
        <end position="62"/>
    </location>
</feature>
<proteinExistence type="predicted"/>
<dbReference type="InterPro" id="IPR009051">
    <property type="entry name" value="Helical_ferredxn"/>
</dbReference>
<dbReference type="OrthoDB" id="9803192at2"/>
<evidence type="ECO:0000256" key="10">
    <source>
        <dbReference type="ARBA" id="ARBA00049714"/>
    </source>
</evidence>
<evidence type="ECO:0000256" key="5">
    <source>
        <dbReference type="ARBA" id="ARBA00030119"/>
    </source>
</evidence>
<gene>
    <name evidence="13" type="ORF">TM49_21775</name>
</gene>
<accession>A0A0D5LVB3</accession>
<dbReference type="SUPFAM" id="SSF51971">
    <property type="entry name" value="Nucleotide-binding domain"/>
    <property type="match status" value="2"/>
</dbReference>
<evidence type="ECO:0000256" key="3">
    <source>
        <dbReference type="ARBA" id="ARBA00022643"/>
    </source>
</evidence>
<comment type="function">
    <text evidence="9">Involved in pyrimidine base degradation. Catalyzes physiologically the reduction of uracil to 5,6-dihydrouracil (DHU) by using NADH as a specific cosubstrate. It also catalyzes the reverse reaction and the reduction of thymine to 5,6-dihydrothymine (DHT).</text>
</comment>
<dbReference type="PRINTS" id="PR00469">
    <property type="entry name" value="PNDRDTASEII"/>
</dbReference>
<evidence type="ECO:0000256" key="7">
    <source>
        <dbReference type="ARBA" id="ARBA00047685"/>
    </source>
</evidence>
<dbReference type="PRINTS" id="PR00368">
    <property type="entry name" value="FADPNR"/>
</dbReference>
<reference evidence="13 14" key="1">
    <citation type="journal article" date="2015" name="Genome Announc.">
        <title>Complete genome sequence of Martelella endophytica YC6887, which has antifungal activity associated with a halophyte.</title>
        <authorList>
            <person name="Khan A."/>
            <person name="Khan H."/>
            <person name="Chung E.J."/>
            <person name="Hossain M.T."/>
            <person name="Chung Y.R."/>
        </authorList>
    </citation>
    <scope>NUCLEOTIDE SEQUENCE [LARGE SCALE GENOMIC DNA]</scope>
    <source>
        <strain evidence="13">YC6887</strain>
    </source>
</reference>
<keyword evidence="2" id="KW-0285">Flavoprotein</keyword>
<dbReference type="InterPro" id="IPR017896">
    <property type="entry name" value="4Fe4S_Fe-S-bd"/>
</dbReference>
<evidence type="ECO:0000256" key="6">
    <source>
        <dbReference type="ARBA" id="ARBA00032722"/>
    </source>
</evidence>
<dbReference type="PATRIC" id="fig|1486262.3.peg.4498"/>
<dbReference type="HOGENOM" id="CLU_000422_3_3_5"/>
<evidence type="ECO:0000256" key="2">
    <source>
        <dbReference type="ARBA" id="ARBA00022630"/>
    </source>
</evidence>
<dbReference type="RefSeq" id="WP_045684314.1">
    <property type="nucleotide sequence ID" value="NZ_CP010803.1"/>
</dbReference>
<organism evidence="13 14">
    <name type="scientific">Martelella endophytica</name>
    <dbReference type="NCBI Taxonomy" id="1486262"/>
    <lineage>
        <taxon>Bacteria</taxon>
        <taxon>Pseudomonadati</taxon>
        <taxon>Pseudomonadota</taxon>
        <taxon>Alphaproteobacteria</taxon>
        <taxon>Hyphomicrobiales</taxon>
        <taxon>Aurantimonadaceae</taxon>
        <taxon>Martelella</taxon>
    </lineage>
</organism>
<keyword evidence="14" id="KW-1185">Reference proteome</keyword>
<dbReference type="Pfam" id="PF14691">
    <property type="entry name" value="Fer4_20"/>
    <property type="match status" value="1"/>
</dbReference>
<dbReference type="Gene3D" id="1.10.1060.10">
    <property type="entry name" value="Alpha-helical ferredoxin"/>
    <property type="match status" value="1"/>
</dbReference>
<evidence type="ECO:0000259" key="12">
    <source>
        <dbReference type="PROSITE" id="PS51379"/>
    </source>
</evidence>
<keyword evidence="4" id="KW-0560">Oxidoreductase</keyword>
<dbReference type="AlphaFoldDB" id="A0A0D5LVB3"/>
<dbReference type="GO" id="GO:0004159">
    <property type="term" value="F:dihydropyrimidine dehydrogenase (NAD+) activity"/>
    <property type="evidence" value="ECO:0007669"/>
    <property type="project" value="UniProtKB-EC"/>
</dbReference>
<dbReference type="GO" id="GO:0051536">
    <property type="term" value="F:iron-sulfur cluster binding"/>
    <property type="evidence" value="ECO:0007669"/>
    <property type="project" value="InterPro"/>
</dbReference>
<dbReference type="Gene3D" id="3.50.50.60">
    <property type="entry name" value="FAD/NAD(P)-binding domain"/>
    <property type="match status" value="2"/>
</dbReference>
<comment type="cofactor">
    <cofactor evidence="1">
        <name>FMN</name>
        <dbReference type="ChEBI" id="CHEBI:58210"/>
    </cofactor>
</comment>
<sequence>MRELNPALKGGRLAPDSYKGNFSDLHPPLDRHEAAVEADRCYFCYDAPCMTACPTAIDIPLFIRQISTDNPLGAAKTILDQNIFGGMCARVCPTETLCEEACVRNTAEEKPVEIGLLQRYATDAAMAENRQFYTRAHETGKRVAVVGAGPAGLACAHRLAMAGHDVIVLEAKDKAGGLNEYGLAAYKTVDDFAQKEIAYLLEIGGIEIRGGQMLGRDYTLGELRRDYDAVFLGIGLGGVNELGIPGETLAGCDNAVDFIEELRQTEDISSVAVGSHVVVLGGGMTAIDAAVQSKLLGADEVTLCYRRGADAMGASKFEQELAASRGVFIRHYLAPKEILGEDGKVAGVLFEHTEVRDGKLVPTGETGVIAADHVLKAIGQTFVTEHLEGLKLENGRIAIDAEGRTSLADVWAGGDCVKKGEDLTVTSVAQGRDAAISINHVLAGEAPLASAVA</sequence>
<dbReference type="PANTHER" id="PTHR43073:SF2">
    <property type="entry name" value="DIHYDROPYRIMIDINE DEHYDROGENASE [NADP(+)]"/>
    <property type="match status" value="1"/>
</dbReference>
<dbReference type="Proteomes" id="UP000032611">
    <property type="component" value="Chromosome"/>
</dbReference>
<comment type="catalytic activity">
    <reaction evidence="8">
        <text>5,6-dihydrouracil + NAD(+) = uracil + NADH + H(+)</text>
        <dbReference type="Rhea" id="RHEA:20189"/>
        <dbReference type="ChEBI" id="CHEBI:15378"/>
        <dbReference type="ChEBI" id="CHEBI:15901"/>
        <dbReference type="ChEBI" id="CHEBI:17568"/>
        <dbReference type="ChEBI" id="CHEBI:57540"/>
        <dbReference type="ChEBI" id="CHEBI:57945"/>
        <dbReference type="EC" id="1.3.1.1"/>
    </reaction>
</comment>
<dbReference type="KEGG" id="mey:TM49_21775"/>
<dbReference type="Pfam" id="PF07992">
    <property type="entry name" value="Pyr_redox_2"/>
    <property type="match status" value="1"/>
</dbReference>
<dbReference type="InterPro" id="IPR036188">
    <property type="entry name" value="FAD/NAD-bd_sf"/>
</dbReference>
<comment type="subunit">
    <text evidence="10">Heterotetramer of 2 PreA and 2 PreT subunits.</text>
</comment>
<protein>
    <recommendedName>
        <fullName evidence="11">dihydrouracil dehydrogenase (NAD(+))</fullName>
        <ecNumber evidence="11">1.3.1.1</ecNumber>
    </recommendedName>
    <alternativeName>
        <fullName evidence="6">Dihydrothymine dehydrogenase</fullName>
    </alternativeName>
    <alternativeName>
        <fullName evidence="5">Dihydrouracil dehydrogenase</fullName>
    </alternativeName>
</protein>
<dbReference type="STRING" id="1486262.TM49_21775"/>
<name>A0A0D5LVB3_MAREN</name>
<evidence type="ECO:0000313" key="14">
    <source>
        <dbReference type="Proteomes" id="UP000032611"/>
    </source>
</evidence>
<dbReference type="PROSITE" id="PS51379">
    <property type="entry name" value="4FE4S_FER_2"/>
    <property type="match status" value="1"/>
</dbReference>
<evidence type="ECO:0000313" key="13">
    <source>
        <dbReference type="EMBL" id="AJY47707.1"/>
    </source>
</evidence>